<organism evidence="1 2">
    <name type="scientific">Pistacia integerrima</name>
    <dbReference type="NCBI Taxonomy" id="434235"/>
    <lineage>
        <taxon>Eukaryota</taxon>
        <taxon>Viridiplantae</taxon>
        <taxon>Streptophyta</taxon>
        <taxon>Embryophyta</taxon>
        <taxon>Tracheophyta</taxon>
        <taxon>Spermatophyta</taxon>
        <taxon>Magnoliopsida</taxon>
        <taxon>eudicotyledons</taxon>
        <taxon>Gunneridae</taxon>
        <taxon>Pentapetalae</taxon>
        <taxon>rosids</taxon>
        <taxon>malvids</taxon>
        <taxon>Sapindales</taxon>
        <taxon>Anacardiaceae</taxon>
        <taxon>Pistacia</taxon>
    </lineage>
</organism>
<protein>
    <submittedName>
        <fullName evidence="1">Uncharacterized protein</fullName>
    </submittedName>
</protein>
<evidence type="ECO:0000313" key="2">
    <source>
        <dbReference type="Proteomes" id="UP001163603"/>
    </source>
</evidence>
<gene>
    <name evidence="1" type="ORF">Pint_22728</name>
</gene>
<reference evidence="2" key="1">
    <citation type="journal article" date="2023" name="G3 (Bethesda)">
        <title>Genome assembly and association tests identify interacting loci associated with vigor, precocity, and sex in interspecific pistachio rootstocks.</title>
        <authorList>
            <person name="Palmer W."/>
            <person name="Jacygrad E."/>
            <person name="Sagayaradj S."/>
            <person name="Cavanaugh K."/>
            <person name="Han R."/>
            <person name="Bertier L."/>
            <person name="Beede B."/>
            <person name="Kafkas S."/>
            <person name="Golino D."/>
            <person name="Preece J."/>
            <person name="Michelmore R."/>
        </authorList>
    </citation>
    <scope>NUCLEOTIDE SEQUENCE [LARGE SCALE GENOMIC DNA]</scope>
</reference>
<keyword evidence="2" id="KW-1185">Reference proteome</keyword>
<sequence length="191" mass="21252">MLPQFDPGNMHTLCPNGQRNHSIHCPNATAVTAWLDGCYLHYFSSQYANLDTINYWSCHNQTKVMEPTAETLMLRLRADIKMAIHLRFSTRKVEAPSGNSTECVHDVSPEDCEICVGKGFQKLYERCGSREGGTVFSGHCFVRNESYKFFSNINGGGWLIGNDSGFGGVRIWESNEDGGSDGSFRVKVAVI</sequence>
<dbReference type="Proteomes" id="UP001163603">
    <property type="component" value="Chromosome 6"/>
</dbReference>
<evidence type="ECO:0000313" key="1">
    <source>
        <dbReference type="EMBL" id="KAJ0039287.1"/>
    </source>
</evidence>
<accession>A0ACC0YP12</accession>
<proteinExistence type="predicted"/>
<comment type="caution">
    <text evidence="1">The sequence shown here is derived from an EMBL/GenBank/DDBJ whole genome shotgun (WGS) entry which is preliminary data.</text>
</comment>
<name>A0ACC0YP12_9ROSI</name>
<dbReference type="EMBL" id="CM047741">
    <property type="protein sequence ID" value="KAJ0039287.1"/>
    <property type="molecule type" value="Genomic_DNA"/>
</dbReference>